<evidence type="ECO:0000313" key="1">
    <source>
        <dbReference type="EMBL" id="KAI8562254.1"/>
    </source>
</evidence>
<organism evidence="1 2">
    <name type="scientific">Rhododendron molle</name>
    <name type="common">Chinese azalea</name>
    <name type="synonym">Azalea mollis</name>
    <dbReference type="NCBI Taxonomy" id="49168"/>
    <lineage>
        <taxon>Eukaryota</taxon>
        <taxon>Viridiplantae</taxon>
        <taxon>Streptophyta</taxon>
        <taxon>Embryophyta</taxon>
        <taxon>Tracheophyta</taxon>
        <taxon>Spermatophyta</taxon>
        <taxon>Magnoliopsida</taxon>
        <taxon>eudicotyledons</taxon>
        <taxon>Gunneridae</taxon>
        <taxon>Pentapetalae</taxon>
        <taxon>asterids</taxon>
        <taxon>Ericales</taxon>
        <taxon>Ericaceae</taxon>
        <taxon>Ericoideae</taxon>
        <taxon>Rhodoreae</taxon>
        <taxon>Rhododendron</taxon>
    </lineage>
</organism>
<name>A0ACC0PB43_RHOML</name>
<evidence type="ECO:0000313" key="2">
    <source>
        <dbReference type="Proteomes" id="UP001062846"/>
    </source>
</evidence>
<proteinExistence type="predicted"/>
<keyword evidence="2" id="KW-1185">Reference proteome</keyword>
<gene>
    <name evidence="1" type="ORF">RHMOL_Rhmol03G0020600</name>
</gene>
<sequence length="604" mass="69393">MSVAKMRMLRWMCGKTRRDRVRNETVREIVGVAPIEEKLRENRLRWFRHVYRRPGDAIVKRADRIALGSNATGRCRSKLTLDTVVRKDLNIIGTDFDELRKDVTKLRLQISSHVKIRPADSNPHRKRWPNINEAEDRMSHFFYKEPEDTHTGDFDGLLEAFHDLCLRWRHCLLCFFKFPPEAIIKSASGCANFKAKFFVSKPKPLENHHHHNAAASTSTATTNKIDDHGGAALFVSFKTIRNDLLLVDSAFEEAKKYMDDGGALFLSSNMIRNNLLLVDSAAFAEVKKYMDHLNVKINKAHDKFFDLKTLGGSLRDFDELRKDVAKLRLQISSHVKIRAADSNPHRKRWPNINEAEDFFYKEPEDTQTGDFDGLLEAYHDLSLPWRHFLLCFFKFPPAAIIKRTTMIYLWVGLRYTSSSTDDCCNEIFDELVEKGFIQSIYQNCSLVPDSCRMSIFVRSALYEAAKANGFTSNDDRDLDLENDRGHQLGHTSLINAGEAMINVGEAIINWESEIFDNIENIRSLYLGRWQSSATHHIELAEVKILHRLKDLKNLTFLSLRGISMITELPATILELKKLAILDLRACHNLEAIPEDIETRPSGFP</sequence>
<dbReference type="Proteomes" id="UP001062846">
    <property type="component" value="Chromosome 3"/>
</dbReference>
<dbReference type="EMBL" id="CM046390">
    <property type="protein sequence ID" value="KAI8562254.1"/>
    <property type="molecule type" value="Genomic_DNA"/>
</dbReference>
<reference evidence="1" key="1">
    <citation type="submission" date="2022-02" db="EMBL/GenBank/DDBJ databases">
        <title>Plant Genome Project.</title>
        <authorList>
            <person name="Zhang R.-G."/>
        </authorList>
    </citation>
    <scope>NUCLEOTIDE SEQUENCE</scope>
    <source>
        <strain evidence="1">AT1</strain>
    </source>
</reference>
<accession>A0ACC0PB43</accession>
<comment type="caution">
    <text evidence="1">The sequence shown here is derived from an EMBL/GenBank/DDBJ whole genome shotgun (WGS) entry which is preliminary data.</text>
</comment>
<protein>
    <submittedName>
        <fullName evidence="1">Uncharacterized protein</fullName>
    </submittedName>
</protein>